<name>G8WMM9_STREN</name>
<dbReference type="InterPro" id="IPR029016">
    <property type="entry name" value="GAF-like_dom_sf"/>
</dbReference>
<evidence type="ECO:0000256" key="15">
    <source>
        <dbReference type="ARBA" id="ARBA00081350"/>
    </source>
</evidence>
<dbReference type="SMART" id="SM00331">
    <property type="entry name" value="PP2C_SIG"/>
    <property type="match status" value="1"/>
</dbReference>
<dbReference type="AlphaFoldDB" id="G8WMM9"/>
<evidence type="ECO:0000256" key="7">
    <source>
        <dbReference type="ARBA" id="ARBA00022801"/>
    </source>
</evidence>
<gene>
    <name evidence="17" type="ordered locus">SCATT_02270</name>
</gene>
<dbReference type="InterPro" id="IPR013656">
    <property type="entry name" value="PAS_4"/>
</dbReference>
<dbReference type="InterPro" id="IPR000014">
    <property type="entry name" value="PAS"/>
</dbReference>
<keyword evidence="6" id="KW-0418">Kinase</keyword>
<dbReference type="Proteomes" id="UP000007842">
    <property type="component" value="Chromosome"/>
</dbReference>
<dbReference type="eggNOG" id="COG2208">
    <property type="taxonomic scope" value="Bacteria"/>
</dbReference>
<protein>
    <recommendedName>
        <fullName evidence="1">protein-serine/threonine phosphatase</fullName>
        <ecNumber evidence="1">3.1.3.16</ecNumber>
    </recommendedName>
    <alternativeName>
        <fullName evidence="15">Protein-serine/threonine phosphatase</fullName>
    </alternativeName>
    <alternativeName>
        <fullName evidence="14">Serine/threonine-protein kinase</fullName>
    </alternativeName>
</protein>
<dbReference type="GO" id="GO:0016301">
    <property type="term" value="F:kinase activity"/>
    <property type="evidence" value="ECO:0007669"/>
    <property type="project" value="UniProtKB-KW"/>
</dbReference>
<dbReference type="SUPFAM" id="SSF55781">
    <property type="entry name" value="GAF domain-like"/>
    <property type="match status" value="2"/>
</dbReference>
<dbReference type="PANTHER" id="PTHR43156:SF2">
    <property type="entry name" value="STAGE II SPORULATION PROTEIN E"/>
    <property type="match status" value="1"/>
</dbReference>
<proteinExistence type="predicted"/>
<dbReference type="Pfam" id="PF08448">
    <property type="entry name" value="PAS_4"/>
    <property type="match status" value="1"/>
</dbReference>
<evidence type="ECO:0000256" key="3">
    <source>
        <dbReference type="ARBA" id="ARBA00022679"/>
    </source>
</evidence>
<dbReference type="InterPro" id="IPR035965">
    <property type="entry name" value="PAS-like_dom_sf"/>
</dbReference>
<evidence type="ECO:0000256" key="4">
    <source>
        <dbReference type="ARBA" id="ARBA00022723"/>
    </source>
</evidence>
<dbReference type="HOGENOM" id="CLU_000445_43_2_11"/>
<dbReference type="SUPFAM" id="SSF55785">
    <property type="entry name" value="PYP-like sensor domain (PAS domain)"/>
    <property type="match status" value="1"/>
</dbReference>
<dbReference type="Gene3D" id="3.30.450.40">
    <property type="match status" value="2"/>
</dbReference>
<dbReference type="eggNOG" id="COG2203">
    <property type="taxonomic scope" value="Bacteria"/>
</dbReference>
<dbReference type="GO" id="GO:0004722">
    <property type="term" value="F:protein serine/threonine phosphatase activity"/>
    <property type="evidence" value="ECO:0007669"/>
    <property type="project" value="UniProtKB-EC"/>
</dbReference>
<dbReference type="Pfam" id="PF07228">
    <property type="entry name" value="SpoIIE"/>
    <property type="match status" value="1"/>
</dbReference>
<evidence type="ECO:0000256" key="11">
    <source>
        <dbReference type="ARBA" id="ARBA00023211"/>
    </source>
</evidence>
<evidence type="ECO:0000256" key="8">
    <source>
        <dbReference type="ARBA" id="ARBA00022840"/>
    </source>
</evidence>
<evidence type="ECO:0000256" key="12">
    <source>
        <dbReference type="ARBA" id="ARBA00047761"/>
    </source>
</evidence>
<keyword evidence="5" id="KW-0547">Nucleotide-binding</keyword>
<dbReference type="GO" id="GO:0046872">
    <property type="term" value="F:metal ion binding"/>
    <property type="evidence" value="ECO:0007669"/>
    <property type="project" value="UniProtKB-KW"/>
</dbReference>
<keyword evidence="9" id="KW-0460">Magnesium</keyword>
<feature type="domain" description="PAS" evidence="16">
    <location>
        <begin position="202"/>
        <end position="247"/>
    </location>
</feature>
<dbReference type="Gene3D" id="3.30.450.20">
    <property type="entry name" value="PAS domain"/>
    <property type="match status" value="1"/>
</dbReference>
<dbReference type="EMBL" id="CP003219">
    <property type="protein sequence ID" value="AEW92598.1"/>
    <property type="molecule type" value="Genomic_DNA"/>
</dbReference>
<dbReference type="InterPro" id="IPR001932">
    <property type="entry name" value="PPM-type_phosphatase-like_dom"/>
</dbReference>
<evidence type="ECO:0000313" key="17">
    <source>
        <dbReference type="EMBL" id="AEW92598.1"/>
    </source>
</evidence>
<sequence length="733" mass="77864">MPVVADGEVVTVPDPHIRDPAPGLAGTLFGAPAPAAAPLDALADALRDGTGELSAHVSALYVLPAGGTVLELLMINGLPPEFVSGWEHISLPTPLPVADAAREGRLIWVGDEQEMARRYPRVAVALPYDFRLAATPLTADGVTHGSMFVAWPARHPRLLAERERERLEALAGELAGLLARTRPPVRAGEPLVVLPETGPPGSEVALLELLERLPDGKCALDLRGRVVYATPCAAKLLDVPAEQLLGRRPWRVLPWLRDPAYEDRYRAALVSREPTSFVAFRPPDQWLAFQLYPGPTGLTVRITAAEAAQGDLPGPAPAPPPAEPAAGMPTRAGALYHILHLATALTEAVGVQDVVRLVADQIAPAFGGQAVALLVAEGGRLRNIGHRGYPPGVVERIDGTPLTRQTPGVQALTSGVPAFFESREELERVYPVRPEVQDTMAAWAYLPLVASGRLVGTCVLAFARPHRFTVDERAVLTSVGGLIAQALDRARVYDAKLELAHGLQESLLPHALPLLPGLETAARYLPGTEGMDIGGDFYDVIRVDRHHAGAVIGDVQGHNVRAAALMGQIRTSVHAFAKAGAPPDMVLARTNQLMAYLDTGLLASCAYLRLDLNRRRAALAVAGHPRPLVRDPRGQVRLLDAPGGLLLGVVADTGYPVTRLPLPAGTTVALYTDGLVEGPGVDLDESVAALADQLARHGAGPLETVADALVAHAERAKHRTDDTALLLLRSVPR</sequence>
<evidence type="ECO:0000256" key="9">
    <source>
        <dbReference type="ARBA" id="ARBA00022842"/>
    </source>
</evidence>
<dbReference type="PANTHER" id="PTHR43156">
    <property type="entry name" value="STAGE II SPORULATION PROTEIN E-RELATED"/>
    <property type="match status" value="1"/>
</dbReference>
<organism evidence="17 18">
    <name type="scientific">Streptantibioticus cattleyicolor (strain ATCC 35852 / DSM 46488 / JCM 4925 / NBRC 14057 / NRRL 8057)</name>
    <name type="common">Streptomyces cattleya</name>
    <dbReference type="NCBI Taxonomy" id="1003195"/>
    <lineage>
        <taxon>Bacteria</taxon>
        <taxon>Bacillati</taxon>
        <taxon>Actinomycetota</taxon>
        <taxon>Actinomycetes</taxon>
        <taxon>Kitasatosporales</taxon>
        <taxon>Streptomycetaceae</taxon>
        <taxon>Streptantibioticus</taxon>
    </lineage>
</organism>
<comment type="function">
    <text evidence="13">Primarily acts as an independent SigF regulator that is sensitive to the osmosensory signal, mediating the cross talk of PknD with the SigF regulon. Possesses both phosphatase and kinase activities. The kinase domain functions as a classic anti-sigma factor-like kinase to phosphorylate the anti-anti-sigma factor domain at the canonical regulatory site, and the phosphatase domain antagonizes this activity.</text>
</comment>
<evidence type="ECO:0000256" key="13">
    <source>
        <dbReference type="ARBA" id="ARBA00056274"/>
    </source>
</evidence>
<keyword evidence="10" id="KW-0904">Protein phosphatase</keyword>
<dbReference type="PROSITE" id="PS50112">
    <property type="entry name" value="PAS"/>
    <property type="match status" value="1"/>
</dbReference>
<dbReference type="CDD" id="cd00130">
    <property type="entry name" value="PAS"/>
    <property type="match status" value="1"/>
</dbReference>
<keyword evidence="3" id="KW-0808">Transferase</keyword>
<dbReference type="SMART" id="SM00065">
    <property type="entry name" value="GAF"/>
    <property type="match status" value="2"/>
</dbReference>
<comment type="catalytic activity">
    <reaction evidence="12">
        <text>O-phospho-L-seryl-[protein] + H2O = L-seryl-[protein] + phosphate</text>
        <dbReference type="Rhea" id="RHEA:20629"/>
        <dbReference type="Rhea" id="RHEA-COMP:9863"/>
        <dbReference type="Rhea" id="RHEA-COMP:11604"/>
        <dbReference type="ChEBI" id="CHEBI:15377"/>
        <dbReference type="ChEBI" id="CHEBI:29999"/>
        <dbReference type="ChEBI" id="CHEBI:43474"/>
        <dbReference type="ChEBI" id="CHEBI:83421"/>
        <dbReference type="EC" id="3.1.3.16"/>
    </reaction>
</comment>
<accession>G8WMM9</accession>
<keyword evidence="11" id="KW-0464">Manganese</keyword>
<dbReference type="STRING" id="1003195.SCATT_02270"/>
<keyword evidence="4" id="KW-0479">Metal-binding</keyword>
<dbReference type="KEGG" id="scy:SCATT_02270"/>
<evidence type="ECO:0000259" key="16">
    <source>
        <dbReference type="PROSITE" id="PS50112"/>
    </source>
</evidence>
<evidence type="ECO:0000256" key="5">
    <source>
        <dbReference type="ARBA" id="ARBA00022741"/>
    </source>
</evidence>
<keyword evidence="8" id="KW-0067">ATP-binding</keyword>
<dbReference type="Gene3D" id="3.60.40.10">
    <property type="entry name" value="PPM-type phosphatase domain"/>
    <property type="match status" value="1"/>
</dbReference>
<dbReference type="Pfam" id="PF13185">
    <property type="entry name" value="GAF_2"/>
    <property type="match status" value="2"/>
</dbReference>
<evidence type="ECO:0000256" key="6">
    <source>
        <dbReference type="ARBA" id="ARBA00022777"/>
    </source>
</evidence>
<evidence type="ECO:0000313" key="18">
    <source>
        <dbReference type="Proteomes" id="UP000007842"/>
    </source>
</evidence>
<dbReference type="SUPFAM" id="SSF81606">
    <property type="entry name" value="PP2C-like"/>
    <property type="match status" value="1"/>
</dbReference>
<evidence type="ECO:0000256" key="1">
    <source>
        <dbReference type="ARBA" id="ARBA00013081"/>
    </source>
</evidence>
<dbReference type="InterPro" id="IPR036457">
    <property type="entry name" value="PPM-type-like_dom_sf"/>
</dbReference>
<keyword evidence="7" id="KW-0378">Hydrolase</keyword>
<dbReference type="RefSeq" id="WP_014627260.1">
    <property type="nucleotide sequence ID" value="NC_016111.1"/>
</dbReference>
<evidence type="ECO:0000256" key="2">
    <source>
        <dbReference type="ARBA" id="ARBA00022553"/>
    </source>
</evidence>
<dbReference type="InterPro" id="IPR052016">
    <property type="entry name" value="Bact_Sigma-Reg"/>
</dbReference>
<evidence type="ECO:0000256" key="10">
    <source>
        <dbReference type="ARBA" id="ARBA00022912"/>
    </source>
</evidence>
<dbReference type="InterPro" id="IPR003018">
    <property type="entry name" value="GAF"/>
</dbReference>
<evidence type="ECO:0000256" key="14">
    <source>
        <dbReference type="ARBA" id="ARBA00075117"/>
    </source>
</evidence>
<keyword evidence="18" id="KW-1185">Reference proteome</keyword>
<dbReference type="FunFam" id="3.60.40.10:FF:000005">
    <property type="entry name" value="Serine/threonine protein phosphatase"/>
    <property type="match status" value="1"/>
</dbReference>
<keyword evidence="2" id="KW-0597">Phosphoprotein</keyword>
<dbReference type="EC" id="3.1.3.16" evidence="1"/>
<reference evidence="18" key="1">
    <citation type="submission" date="2011-12" db="EMBL/GenBank/DDBJ databases">
        <title>Complete genome sequence of Streptomyces cattleya strain DSM 46488.</title>
        <authorList>
            <person name="Ou H.-Y."/>
            <person name="Li P."/>
            <person name="Zhao C."/>
            <person name="O'Hagan D."/>
            <person name="Deng Z."/>
        </authorList>
    </citation>
    <scope>NUCLEOTIDE SEQUENCE [LARGE SCALE GENOMIC DNA]</scope>
    <source>
        <strain evidence="18">ATCC 35852 / DSM 46488 / JCM 4925 / NBRC 14057 / NRRL 8057</strain>
    </source>
</reference>
<dbReference type="GO" id="GO:0005524">
    <property type="term" value="F:ATP binding"/>
    <property type="evidence" value="ECO:0007669"/>
    <property type="project" value="UniProtKB-KW"/>
</dbReference>
<dbReference type="PATRIC" id="fig|1003195.29.peg.222"/>